<accession>A0A1I4MF20</accession>
<dbReference type="InterPro" id="IPR036259">
    <property type="entry name" value="MFS_trans_sf"/>
</dbReference>
<keyword evidence="1" id="KW-0812">Transmembrane</keyword>
<sequence length="524" mass="58500">MIGEERKLKFINYFSYGITDFIGAGAFALTSAWLLYFYTTFCGLTLVEASSIFALARIVDAVASPTMGFITDNFHKTRLGRKFGRRKFFLLISIPLVICYSFIWMTGFSYLYYLMTYIIFEIVYTMILIPYDTLAAEMTSNYKVRAKLTSARMYCAQFSAFVAAFLPGRLINALGKESSGSFLYAGAIFTGIFIVVLILVYNFTWERSLEEIKSTESKEPKVKLGIGQNIQKIYIDLITTLKIQTFRAHLGMYIGGYLAQDTFNAVFTYFIVFALFKDAVLVSNLLAIMYIFQIAGVGIATYVTLKVSPGSAFRIVSSLFMLSIFGYLAIYGVGADSVIALYVVSAVAGLGRGGINFIPWNNYTFVPDVDEIVSGGRREGVFAGFMSFLRKASQALAIFVVGIILQEFNFVSGIKQQSHEALTAMVVILVLVPLAFLIVGIIGSYKFKITDASHSILKKEIERIKNGGLKSDVDDITRSTVEVLTGWKYENLWGNNPVGYENWKKYNRVEKPLISNSTPKNIAD</sequence>
<feature type="transmembrane region" description="Helical" evidence="1">
    <location>
        <begin position="12"/>
        <end position="29"/>
    </location>
</feature>
<evidence type="ECO:0000313" key="3">
    <source>
        <dbReference type="Proteomes" id="UP000199520"/>
    </source>
</evidence>
<feature type="transmembrane region" description="Helical" evidence="1">
    <location>
        <begin position="182"/>
        <end position="203"/>
    </location>
</feature>
<feature type="transmembrane region" description="Helical" evidence="1">
    <location>
        <begin position="88"/>
        <end position="105"/>
    </location>
</feature>
<dbReference type="GO" id="GO:0015293">
    <property type="term" value="F:symporter activity"/>
    <property type="evidence" value="ECO:0007669"/>
    <property type="project" value="InterPro"/>
</dbReference>
<dbReference type="GO" id="GO:0005886">
    <property type="term" value="C:plasma membrane"/>
    <property type="evidence" value="ECO:0007669"/>
    <property type="project" value="TreeGrafter"/>
</dbReference>
<keyword evidence="1" id="KW-1133">Transmembrane helix</keyword>
<feature type="transmembrane region" description="Helical" evidence="1">
    <location>
        <begin position="151"/>
        <end position="170"/>
    </location>
</feature>
<dbReference type="Pfam" id="PF13347">
    <property type="entry name" value="MFS_2"/>
    <property type="match status" value="1"/>
</dbReference>
<keyword evidence="3" id="KW-1185">Reference proteome</keyword>
<evidence type="ECO:0000313" key="2">
    <source>
        <dbReference type="EMBL" id="SFM01829.1"/>
    </source>
</evidence>
<dbReference type="RefSeq" id="WP_090939702.1">
    <property type="nucleotide sequence ID" value="NZ_FOTS01000033.1"/>
</dbReference>
<dbReference type="EMBL" id="FOTS01000033">
    <property type="protein sequence ID" value="SFM01829.1"/>
    <property type="molecule type" value="Genomic_DNA"/>
</dbReference>
<feature type="transmembrane region" description="Helical" evidence="1">
    <location>
        <begin position="421"/>
        <end position="445"/>
    </location>
</feature>
<feature type="transmembrane region" description="Helical" evidence="1">
    <location>
        <begin position="312"/>
        <end position="333"/>
    </location>
</feature>
<feature type="transmembrane region" description="Helical" evidence="1">
    <location>
        <begin position="339"/>
        <end position="358"/>
    </location>
</feature>
<dbReference type="STRING" id="1123291.SAMN04490355_10339"/>
<dbReference type="CDD" id="cd17332">
    <property type="entry name" value="MFS_MelB_like"/>
    <property type="match status" value="1"/>
</dbReference>
<dbReference type="SUPFAM" id="SSF103473">
    <property type="entry name" value="MFS general substrate transporter"/>
    <property type="match status" value="1"/>
</dbReference>
<dbReference type="Gene3D" id="1.20.1250.20">
    <property type="entry name" value="MFS general substrate transporter like domains"/>
    <property type="match status" value="1"/>
</dbReference>
<dbReference type="AlphaFoldDB" id="A0A1I4MF20"/>
<reference evidence="3" key="1">
    <citation type="submission" date="2016-10" db="EMBL/GenBank/DDBJ databases">
        <authorList>
            <person name="Varghese N."/>
            <person name="Submissions S."/>
        </authorList>
    </citation>
    <scope>NUCLEOTIDE SEQUENCE [LARGE SCALE GENOMIC DNA]</scope>
    <source>
        <strain evidence="3">DSM 13327</strain>
    </source>
</reference>
<feature type="transmembrane region" description="Helical" evidence="1">
    <location>
        <begin position="395"/>
        <end position="415"/>
    </location>
</feature>
<dbReference type="PANTHER" id="PTHR11328">
    <property type="entry name" value="MAJOR FACILITATOR SUPERFAMILY DOMAIN-CONTAINING PROTEIN"/>
    <property type="match status" value="1"/>
</dbReference>
<feature type="transmembrane region" description="Helical" evidence="1">
    <location>
        <begin position="111"/>
        <end position="131"/>
    </location>
</feature>
<dbReference type="Proteomes" id="UP000199520">
    <property type="component" value="Unassembled WGS sequence"/>
</dbReference>
<gene>
    <name evidence="2" type="ORF">SAMN04490355_10339</name>
</gene>
<dbReference type="GO" id="GO:0008643">
    <property type="term" value="P:carbohydrate transport"/>
    <property type="evidence" value="ECO:0007669"/>
    <property type="project" value="InterPro"/>
</dbReference>
<organism evidence="2 3">
    <name type="scientific">Pelosinus propionicus DSM 13327</name>
    <dbReference type="NCBI Taxonomy" id="1123291"/>
    <lineage>
        <taxon>Bacteria</taxon>
        <taxon>Bacillati</taxon>
        <taxon>Bacillota</taxon>
        <taxon>Negativicutes</taxon>
        <taxon>Selenomonadales</taxon>
        <taxon>Sporomusaceae</taxon>
        <taxon>Pelosinus</taxon>
    </lineage>
</organism>
<feature type="transmembrane region" description="Helical" evidence="1">
    <location>
        <begin position="35"/>
        <end position="59"/>
    </location>
</feature>
<dbReference type="PANTHER" id="PTHR11328:SF24">
    <property type="entry name" value="MAJOR FACILITATOR SUPERFAMILY (MFS) PROFILE DOMAIN-CONTAINING PROTEIN"/>
    <property type="match status" value="1"/>
</dbReference>
<name>A0A1I4MF20_9FIRM</name>
<feature type="transmembrane region" description="Helical" evidence="1">
    <location>
        <begin position="282"/>
        <end position="305"/>
    </location>
</feature>
<dbReference type="InterPro" id="IPR039672">
    <property type="entry name" value="MFS_2"/>
</dbReference>
<evidence type="ECO:0000256" key="1">
    <source>
        <dbReference type="SAM" id="Phobius"/>
    </source>
</evidence>
<feature type="transmembrane region" description="Helical" evidence="1">
    <location>
        <begin position="250"/>
        <end position="276"/>
    </location>
</feature>
<keyword evidence="1" id="KW-0472">Membrane</keyword>
<dbReference type="OrthoDB" id="9764596at2"/>
<proteinExistence type="predicted"/>
<protein>
    <submittedName>
        <fullName evidence="2">Oligogalacturonide transporter</fullName>
    </submittedName>
</protein>